<dbReference type="InterPro" id="IPR000182">
    <property type="entry name" value="GNAT_dom"/>
</dbReference>
<organism evidence="2 3">
    <name type="scientific">Mycolicibacillus koreensis</name>
    <dbReference type="NCBI Taxonomy" id="1069220"/>
    <lineage>
        <taxon>Bacteria</taxon>
        <taxon>Bacillati</taxon>
        <taxon>Actinomycetota</taxon>
        <taxon>Actinomycetes</taxon>
        <taxon>Mycobacteriales</taxon>
        <taxon>Mycobacteriaceae</taxon>
        <taxon>Mycolicibacillus</taxon>
    </lineage>
</organism>
<name>A0AA91PBT6_9MYCO</name>
<proteinExistence type="predicted"/>
<dbReference type="SUPFAM" id="SSF55729">
    <property type="entry name" value="Acyl-CoA N-acyltransferases (Nat)"/>
    <property type="match status" value="1"/>
</dbReference>
<reference evidence="2 3" key="1">
    <citation type="submission" date="2017-04" db="EMBL/GenBank/DDBJ databases">
        <title>The new phylogeny of genus Mycobacterium.</title>
        <authorList>
            <person name="Tortoli E."/>
            <person name="Trovato A."/>
            <person name="Cirillo D.M."/>
        </authorList>
    </citation>
    <scope>NUCLEOTIDE SEQUENCE [LARGE SCALE GENOMIC DNA]</scope>
    <source>
        <strain evidence="2 3">KCTC 19819</strain>
    </source>
</reference>
<dbReference type="EMBL" id="NCXO01000050">
    <property type="protein sequence ID" value="OSC29862.1"/>
    <property type="molecule type" value="Genomic_DNA"/>
</dbReference>
<dbReference type="GO" id="GO:0016747">
    <property type="term" value="F:acyltransferase activity, transferring groups other than amino-acyl groups"/>
    <property type="evidence" value="ECO:0007669"/>
    <property type="project" value="InterPro"/>
</dbReference>
<dbReference type="PROSITE" id="PS51186">
    <property type="entry name" value="GNAT"/>
    <property type="match status" value="1"/>
</dbReference>
<evidence type="ECO:0000259" key="1">
    <source>
        <dbReference type="PROSITE" id="PS51186"/>
    </source>
</evidence>
<gene>
    <name evidence="2" type="ORF">B8W67_17195</name>
</gene>
<dbReference type="Proteomes" id="UP000193577">
    <property type="component" value="Unassembled WGS sequence"/>
</dbReference>
<accession>A0AA91PBT6</accession>
<sequence length="125" mass="13964">MLALRPRWQTAAALADFVDTRLRPVGYRLAGVLDGGQALSVIGFREVHATAWGHYLYVDDLSTLPEARGRGHGNELMDWVFDEARRLGCEAVHLDSGVGADRAAAHRLYMRRHMQISAHHFTAEL</sequence>
<dbReference type="AlphaFoldDB" id="A0AA91PBT6"/>
<dbReference type="CDD" id="cd04301">
    <property type="entry name" value="NAT_SF"/>
    <property type="match status" value="1"/>
</dbReference>
<feature type="domain" description="N-acetyltransferase" evidence="1">
    <location>
        <begin position="1"/>
        <end position="125"/>
    </location>
</feature>
<evidence type="ECO:0000313" key="2">
    <source>
        <dbReference type="EMBL" id="OSC29862.1"/>
    </source>
</evidence>
<comment type="caution">
    <text evidence="2">The sequence shown here is derived from an EMBL/GenBank/DDBJ whole genome shotgun (WGS) entry which is preliminary data.</text>
</comment>
<protein>
    <submittedName>
        <fullName evidence="2">GNAT family N-acetyltransferase</fullName>
    </submittedName>
</protein>
<dbReference type="Gene3D" id="3.40.630.30">
    <property type="match status" value="1"/>
</dbReference>
<dbReference type="InterPro" id="IPR016181">
    <property type="entry name" value="Acyl_CoA_acyltransferase"/>
</dbReference>
<evidence type="ECO:0000313" key="3">
    <source>
        <dbReference type="Proteomes" id="UP000193577"/>
    </source>
</evidence>
<dbReference type="Pfam" id="PF00583">
    <property type="entry name" value="Acetyltransf_1"/>
    <property type="match status" value="1"/>
</dbReference>
<keyword evidence="3" id="KW-1185">Reference proteome</keyword>